<evidence type="ECO:0000256" key="6">
    <source>
        <dbReference type="ARBA" id="ARBA00022598"/>
    </source>
</evidence>
<dbReference type="PANTHER" id="PTHR11946:SF109">
    <property type="entry name" value="VALINE--TRNA LIGASE"/>
    <property type="match status" value="1"/>
</dbReference>
<organism evidence="19">
    <name type="scientific">Heterosigma akashiwo</name>
    <name type="common">Chromophytic alga</name>
    <name type="synonym">Heterosigma carterae</name>
    <dbReference type="NCBI Taxonomy" id="2829"/>
    <lineage>
        <taxon>Eukaryota</taxon>
        <taxon>Sar</taxon>
        <taxon>Stramenopiles</taxon>
        <taxon>Ochrophyta</taxon>
        <taxon>Raphidophyceae</taxon>
        <taxon>Chattonellales</taxon>
        <taxon>Chattonellaceae</taxon>
        <taxon>Heterosigma</taxon>
    </lineage>
</organism>
<name>A0A6V1PAS2_HETAK</name>
<reference evidence="19" key="1">
    <citation type="submission" date="2021-01" db="EMBL/GenBank/DDBJ databases">
        <authorList>
            <person name="Corre E."/>
            <person name="Pelletier E."/>
            <person name="Niang G."/>
            <person name="Scheremetjew M."/>
            <person name="Finn R."/>
            <person name="Kale V."/>
            <person name="Holt S."/>
            <person name="Cochrane G."/>
            <person name="Meng A."/>
            <person name="Brown T."/>
            <person name="Cohen L."/>
        </authorList>
    </citation>
    <scope>NUCLEOTIDE SEQUENCE</scope>
    <source>
        <strain evidence="19">CCMP3107</strain>
    </source>
</reference>
<dbReference type="InterPro" id="IPR014729">
    <property type="entry name" value="Rossmann-like_a/b/a_fold"/>
</dbReference>
<evidence type="ECO:0000259" key="17">
    <source>
        <dbReference type="Pfam" id="PF00133"/>
    </source>
</evidence>
<dbReference type="CDD" id="cd07962">
    <property type="entry name" value="Anticodon_Ia_Val"/>
    <property type="match status" value="1"/>
</dbReference>
<evidence type="ECO:0000256" key="10">
    <source>
        <dbReference type="ARBA" id="ARBA00023146"/>
    </source>
</evidence>
<dbReference type="EMBL" id="HBIU01014218">
    <property type="protein sequence ID" value="CAE0627897.1"/>
    <property type="molecule type" value="Transcribed_RNA"/>
</dbReference>
<dbReference type="GO" id="GO:0006438">
    <property type="term" value="P:valyl-tRNA aminoacylation"/>
    <property type="evidence" value="ECO:0007669"/>
    <property type="project" value="InterPro"/>
</dbReference>
<evidence type="ECO:0000259" key="18">
    <source>
        <dbReference type="Pfam" id="PF08264"/>
    </source>
</evidence>
<comment type="similarity">
    <text evidence="3 14">Belongs to the class-I aminoacyl-tRNA synthetase family.</text>
</comment>
<dbReference type="Gene3D" id="1.10.730.10">
    <property type="entry name" value="Isoleucyl-tRNA Synthetase, Domain 1"/>
    <property type="match status" value="1"/>
</dbReference>
<dbReference type="InterPro" id="IPR013155">
    <property type="entry name" value="M/V/L/I-tRNA-synth_anticd-bd"/>
</dbReference>
<dbReference type="GO" id="GO:0005739">
    <property type="term" value="C:mitochondrion"/>
    <property type="evidence" value="ECO:0007669"/>
    <property type="project" value="UniProtKB-SubCell"/>
</dbReference>
<dbReference type="Gene3D" id="3.40.50.620">
    <property type="entry name" value="HUPs"/>
    <property type="match status" value="2"/>
</dbReference>
<dbReference type="InterPro" id="IPR033705">
    <property type="entry name" value="Anticodon_Ia_Val"/>
</dbReference>
<evidence type="ECO:0000256" key="7">
    <source>
        <dbReference type="ARBA" id="ARBA00022741"/>
    </source>
</evidence>
<protein>
    <recommendedName>
        <fullName evidence="12">Valine--tRNA ligase, mitochondrial</fullName>
        <ecNumber evidence="4">6.1.1.9</ecNumber>
    </recommendedName>
    <alternativeName>
        <fullName evidence="11">Valyl-tRNA synthetase</fullName>
    </alternativeName>
</protein>
<dbReference type="NCBIfam" id="TIGR00422">
    <property type="entry name" value="valS"/>
    <property type="match status" value="1"/>
</dbReference>
<feature type="region of interest" description="Disordered" evidence="16">
    <location>
        <begin position="17"/>
        <end position="106"/>
    </location>
</feature>
<keyword evidence="15" id="KW-0175">Coiled coil</keyword>
<dbReference type="FunFam" id="1.10.730.10:FF:000009">
    <property type="entry name" value="Valine--tRNA ligase, mitochondrial"/>
    <property type="match status" value="1"/>
</dbReference>
<dbReference type="Gene3D" id="3.90.740.10">
    <property type="entry name" value="Valyl/Leucyl/Isoleucyl-tRNA synthetase, editing domain"/>
    <property type="match status" value="1"/>
</dbReference>
<feature type="domain" description="Aminoacyl-tRNA synthetase class Ia" evidence="17">
    <location>
        <begin position="121"/>
        <end position="753"/>
    </location>
</feature>
<accession>A0A6V1PAS2</accession>
<feature type="compositionally biased region" description="Basic residues" evidence="16">
    <location>
        <begin position="48"/>
        <end position="58"/>
    </location>
</feature>
<evidence type="ECO:0000256" key="4">
    <source>
        <dbReference type="ARBA" id="ARBA00013169"/>
    </source>
</evidence>
<sequence>MAEFFEVDELKTSILKSMGALTTEDASSAGGDGEETKEGGEQKMSKNALKKAAKRAANPKKEKKDPNRWASTKDKDGGKGGKKKKELKKLEWVNTTPKGDKKDLGQPMLEAYHPRAVEAAWQDWWEKAGYYAPDVQKALRAPPEQKFTIVIPPPNVTGSLHLGHALTTAIQDTLTRWHRMRGDATLYVPGTDHAGIATQSVVEKKLKKDENLTRHDLGREAFVGRVWEWKEQYGGQICSQLRCLGTSVDWGREAFTMDDNLSRAVTEAFCRFHEDGLLYRDTRLVNWSCTLKSAISDIEVEHLDLAGKTYLQVPGHTKHKDYKFGVLTSFAYKVEGGAEGEELVVATTRLETMLGDTAVAVHPEDPRYKHLHGRFLVHPFNGRRIPIVCDPVLVDMSFGTGAVKVTPAHDPNDYECGKRNDLEFITILNEDGTLNANGAPYEGWARYDVRRDMEERLKEMGLFRGEAPNPMRLGLCSRSNDIIEPLLTPQWYVNCSSMAAAACEKVRSGELKILPEFHESTWFMWLDNIRDWCVSRQLWWGHRIPAYFATRKGETGVDRAAPEHGDRWVVARSEGAARFLAAERLGVPEDQVELAQDEDVLDTWFSSGLFPFSVFGWPNPTDDLKAFYPTTLLETGMDILFFWVARMVMMGLHLTGTLPFTTVYLHAMVRDKYGRKMSKSLGNVIDPLEVINGCALQTLIDKLRAGNLPAKEVEKAAKAQAADFPEGIPEVGADALRFGLLAYTVQGRDVNLDIQRLVGYRNFCNKLWNATRFALSYITDLAPAGDLAEALADPARFALAPRDRWILSRLDAASRAAEAALQGYAFADLTTACYAFWLYDLCDNYLELIKPVVNDAAEANRAARQAAQATLFVCLETGLRLLHPVMPFVTEELWQRLPGRGQLGADEPPSIMVAPYPVARPAWANPALEASYEQIKEAIHACRSLRADYGLTPKQTPDFYVACGSSELYDAISLQASDIRTLAKANQVTVLPAGQEPPAGCAVNIKSDTLQVHILLRGLVNFEEEVAKLEAQLADKLRPLMENLDRKMNAAGYDKVPDKVKANNQQKMDEYKAQEENINKAIENFKSLM</sequence>
<keyword evidence="8 14" id="KW-0067">ATP-binding</keyword>
<dbReference type="Pfam" id="PF08264">
    <property type="entry name" value="Anticodon_1"/>
    <property type="match status" value="1"/>
</dbReference>
<dbReference type="FunFam" id="3.40.50.620:FF:000078">
    <property type="entry name" value="Valine--tRNA ligase, mitochondrial"/>
    <property type="match status" value="1"/>
</dbReference>
<dbReference type="AlphaFoldDB" id="A0A6V1PAS2"/>
<proteinExistence type="inferred from homology"/>
<dbReference type="InterPro" id="IPR002300">
    <property type="entry name" value="aa-tRNA-synth_Ia"/>
</dbReference>
<evidence type="ECO:0000256" key="16">
    <source>
        <dbReference type="SAM" id="MobiDB-lite"/>
    </source>
</evidence>
<keyword evidence="6 14" id="KW-0436">Ligase</keyword>
<evidence type="ECO:0000256" key="9">
    <source>
        <dbReference type="ARBA" id="ARBA00022917"/>
    </source>
</evidence>
<dbReference type="HAMAP" id="MF_02004">
    <property type="entry name" value="Val_tRNA_synth_type1"/>
    <property type="match status" value="1"/>
</dbReference>
<comment type="catalytic activity">
    <reaction evidence="13">
        <text>tRNA(Val) + L-valine + ATP = L-valyl-tRNA(Val) + AMP + diphosphate</text>
        <dbReference type="Rhea" id="RHEA:10704"/>
        <dbReference type="Rhea" id="RHEA-COMP:9672"/>
        <dbReference type="Rhea" id="RHEA-COMP:9708"/>
        <dbReference type="ChEBI" id="CHEBI:30616"/>
        <dbReference type="ChEBI" id="CHEBI:33019"/>
        <dbReference type="ChEBI" id="CHEBI:57762"/>
        <dbReference type="ChEBI" id="CHEBI:78442"/>
        <dbReference type="ChEBI" id="CHEBI:78537"/>
        <dbReference type="ChEBI" id="CHEBI:456215"/>
        <dbReference type="EC" id="6.1.1.9"/>
    </reaction>
</comment>
<dbReference type="SUPFAM" id="SSF52374">
    <property type="entry name" value="Nucleotidylyl transferase"/>
    <property type="match status" value="1"/>
</dbReference>
<dbReference type="Pfam" id="PF00133">
    <property type="entry name" value="tRNA-synt_1"/>
    <property type="match status" value="1"/>
</dbReference>
<dbReference type="NCBIfam" id="NF004349">
    <property type="entry name" value="PRK05729.1"/>
    <property type="match status" value="1"/>
</dbReference>
<dbReference type="CDD" id="cd00817">
    <property type="entry name" value="ValRS_core"/>
    <property type="match status" value="1"/>
</dbReference>
<dbReference type="GO" id="GO:0005829">
    <property type="term" value="C:cytosol"/>
    <property type="evidence" value="ECO:0007669"/>
    <property type="project" value="TreeGrafter"/>
</dbReference>
<dbReference type="EC" id="6.1.1.9" evidence="4"/>
<feature type="domain" description="Methionyl/Valyl/Leucyl/Isoleucyl-tRNA synthetase anticodon-binding" evidence="18">
    <location>
        <begin position="803"/>
        <end position="956"/>
    </location>
</feature>
<evidence type="ECO:0000256" key="15">
    <source>
        <dbReference type="SAM" id="Coils"/>
    </source>
</evidence>
<evidence type="ECO:0000256" key="3">
    <source>
        <dbReference type="ARBA" id="ARBA00005594"/>
    </source>
</evidence>
<keyword evidence="5" id="KW-0963">Cytoplasm</keyword>
<feature type="compositionally biased region" description="Basic and acidic residues" evidence="16">
    <location>
        <begin position="59"/>
        <end position="79"/>
    </location>
</feature>
<keyword evidence="7 14" id="KW-0547">Nucleotide-binding</keyword>
<feature type="coiled-coil region" evidence="15">
    <location>
        <begin position="1061"/>
        <end position="1088"/>
    </location>
</feature>
<feature type="compositionally biased region" description="Basic and acidic residues" evidence="16">
    <location>
        <begin position="34"/>
        <end position="44"/>
    </location>
</feature>
<dbReference type="GO" id="GO:0005524">
    <property type="term" value="F:ATP binding"/>
    <property type="evidence" value="ECO:0007669"/>
    <property type="project" value="UniProtKB-KW"/>
</dbReference>
<evidence type="ECO:0000256" key="13">
    <source>
        <dbReference type="ARBA" id="ARBA00047552"/>
    </source>
</evidence>
<gene>
    <name evidence="19" type="ORF">HAKA00212_LOCUS6576</name>
</gene>
<comment type="subcellular location">
    <subcellularLocation>
        <location evidence="2">Cytoplasm</location>
    </subcellularLocation>
    <subcellularLocation>
        <location evidence="1">Mitochondrion</location>
    </subcellularLocation>
</comment>
<evidence type="ECO:0000256" key="12">
    <source>
        <dbReference type="ARBA" id="ARBA00040837"/>
    </source>
</evidence>
<keyword evidence="10 14" id="KW-0030">Aminoacyl-tRNA synthetase</keyword>
<evidence type="ECO:0000256" key="5">
    <source>
        <dbReference type="ARBA" id="ARBA00022490"/>
    </source>
</evidence>
<dbReference type="PANTHER" id="PTHR11946">
    <property type="entry name" value="VALYL-TRNA SYNTHETASES"/>
    <property type="match status" value="1"/>
</dbReference>
<dbReference type="FunFam" id="3.90.740.10:FF:000005">
    <property type="entry name" value="Valine--tRNA ligase, mitochondrial"/>
    <property type="match status" value="1"/>
</dbReference>
<dbReference type="FunFam" id="3.40.50.620:FF:000020">
    <property type="entry name" value="Valine--tRNA ligase, mitochondrial"/>
    <property type="match status" value="1"/>
</dbReference>
<keyword evidence="9 14" id="KW-0648">Protein biosynthesis</keyword>
<evidence type="ECO:0000313" key="19">
    <source>
        <dbReference type="EMBL" id="CAE0627897.1"/>
    </source>
</evidence>
<dbReference type="InterPro" id="IPR037118">
    <property type="entry name" value="Val-tRNA_synth_C_sf"/>
</dbReference>
<dbReference type="GO" id="GO:0002161">
    <property type="term" value="F:aminoacyl-tRNA deacylase activity"/>
    <property type="evidence" value="ECO:0007669"/>
    <property type="project" value="InterPro"/>
</dbReference>
<dbReference type="GO" id="GO:0004832">
    <property type="term" value="F:valine-tRNA ligase activity"/>
    <property type="evidence" value="ECO:0007669"/>
    <property type="project" value="UniProtKB-EC"/>
</dbReference>
<evidence type="ECO:0000256" key="14">
    <source>
        <dbReference type="RuleBase" id="RU363035"/>
    </source>
</evidence>
<dbReference type="SUPFAM" id="SSF50677">
    <property type="entry name" value="ValRS/IleRS/LeuRS editing domain"/>
    <property type="match status" value="1"/>
</dbReference>
<dbReference type="PRINTS" id="PR00986">
    <property type="entry name" value="TRNASYNTHVAL"/>
</dbReference>
<evidence type="ECO:0000256" key="11">
    <source>
        <dbReference type="ARBA" id="ARBA00029936"/>
    </source>
</evidence>
<dbReference type="InterPro" id="IPR009008">
    <property type="entry name" value="Val/Leu/Ile-tRNA-synth_edit"/>
</dbReference>
<evidence type="ECO:0000256" key="2">
    <source>
        <dbReference type="ARBA" id="ARBA00004496"/>
    </source>
</evidence>
<dbReference type="InterPro" id="IPR001412">
    <property type="entry name" value="aa-tRNA-synth_I_CS"/>
</dbReference>
<evidence type="ECO:0000256" key="8">
    <source>
        <dbReference type="ARBA" id="ARBA00022840"/>
    </source>
</evidence>
<dbReference type="Gene3D" id="1.10.287.380">
    <property type="entry name" value="Valyl-tRNA synthetase, C-terminal domain"/>
    <property type="match status" value="1"/>
</dbReference>
<dbReference type="PROSITE" id="PS00178">
    <property type="entry name" value="AA_TRNA_LIGASE_I"/>
    <property type="match status" value="1"/>
</dbReference>
<evidence type="ECO:0000256" key="1">
    <source>
        <dbReference type="ARBA" id="ARBA00004173"/>
    </source>
</evidence>
<dbReference type="InterPro" id="IPR009080">
    <property type="entry name" value="tRNAsynth_Ia_anticodon-bd"/>
</dbReference>
<dbReference type="InterPro" id="IPR002303">
    <property type="entry name" value="Valyl-tRNA_ligase"/>
</dbReference>
<dbReference type="SUPFAM" id="SSF47323">
    <property type="entry name" value="Anticodon-binding domain of a subclass of class I aminoacyl-tRNA synthetases"/>
    <property type="match status" value="1"/>
</dbReference>